<feature type="transmembrane region" description="Helical" evidence="7">
    <location>
        <begin position="131"/>
        <end position="152"/>
    </location>
</feature>
<dbReference type="PANTHER" id="PTHR33048">
    <property type="entry name" value="PTH11-LIKE INTEGRAL MEMBRANE PROTEIN (AFU_ORTHOLOGUE AFUA_5G11245)"/>
    <property type="match status" value="1"/>
</dbReference>
<feature type="compositionally biased region" description="Polar residues" evidence="6">
    <location>
        <begin position="266"/>
        <end position="282"/>
    </location>
</feature>
<keyword evidence="2 7" id="KW-0812">Transmembrane</keyword>
<feature type="transmembrane region" description="Helical" evidence="7">
    <location>
        <begin position="103"/>
        <end position="125"/>
    </location>
</feature>
<comment type="similarity">
    <text evidence="5">Belongs to the SAT4 family.</text>
</comment>
<evidence type="ECO:0000256" key="4">
    <source>
        <dbReference type="ARBA" id="ARBA00023136"/>
    </source>
</evidence>
<dbReference type="Proteomes" id="UP000651452">
    <property type="component" value="Unassembled WGS sequence"/>
</dbReference>
<evidence type="ECO:0000256" key="7">
    <source>
        <dbReference type="SAM" id="Phobius"/>
    </source>
</evidence>
<reference evidence="9" key="2">
    <citation type="submission" date="2020-09" db="EMBL/GenBank/DDBJ databases">
        <title>Reference genome assembly for Australian Ascochyta lentis isolate Al4.</title>
        <authorList>
            <person name="Lee R.C."/>
            <person name="Farfan-Caceres L.M."/>
            <person name="Debler J.W."/>
            <person name="Williams A.H."/>
            <person name="Henares B.M."/>
        </authorList>
    </citation>
    <scope>NUCLEOTIDE SEQUENCE</scope>
    <source>
        <strain evidence="9">Al4</strain>
    </source>
</reference>
<feature type="transmembrane region" description="Helical" evidence="7">
    <location>
        <begin position="24"/>
        <end position="45"/>
    </location>
</feature>
<evidence type="ECO:0000313" key="10">
    <source>
        <dbReference type="Proteomes" id="UP000651452"/>
    </source>
</evidence>
<keyword evidence="3 7" id="KW-1133">Transmembrane helix</keyword>
<dbReference type="EMBL" id="RZGK01000022">
    <property type="protein sequence ID" value="KAF9690840.1"/>
    <property type="molecule type" value="Genomic_DNA"/>
</dbReference>
<dbReference type="AlphaFoldDB" id="A0A8H7ISA6"/>
<dbReference type="InterPro" id="IPR049326">
    <property type="entry name" value="Rhodopsin_dom_fungi"/>
</dbReference>
<keyword evidence="10" id="KW-1185">Reference proteome</keyword>
<dbReference type="GO" id="GO:0016020">
    <property type="term" value="C:membrane"/>
    <property type="evidence" value="ECO:0007669"/>
    <property type="project" value="UniProtKB-SubCell"/>
</dbReference>
<feature type="domain" description="Rhodopsin" evidence="8">
    <location>
        <begin position="64"/>
        <end position="199"/>
    </location>
</feature>
<feature type="region of interest" description="Disordered" evidence="6">
    <location>
        <begin position="266"/>
        <end position="290"/>
    </location>
</feature>
<evidence type="ECO:0000256" key="6">
    <source>
        <dbReference type="SAM" id="MobiDB-lite"/>
    </source>
</evidence>
<organism evidence="9 10">
    <name type="scientific">Ascochyta lentis</name>
    <dbReference type="NCBI Taxonomy" id="205686"/>
    <lineage>
        <taxon>Eukaryota</taxon>
        <taxon>Fungi</taxon>
        <taxon>Dikarya</taxon>
        <taxon>Ascomycota</taxon>
        <taxon>Pezizomycotina</taxon>
        <taxon>Dothideomycetes</taxon>
        <taxon>Pleosporomycetidae</taxon>
        <taxon>Pleosporales</taxon>
        <taxon>Pleosporineae</taxon>
        <taxon>Didymellaceae</taxon>
        <taxon>Ascochyta</taxon>
    </lineage>
</organism>
<accession>A0A8H7ISA6</accession>
<evidence type="ECO:0000256" key="1">
    <source>
        <dbReference type="ARBA" id="ARBA00004141"/>
    </source>
</evidence>
<sequence length="290" mass="31479">MSATGPKDISALSPDIVAYTNGPILLAKTSTIYAMAMLTVSLRIYSRQFIVKSLGKDDWAMLSALIFQCTPVAAAWDVRLRAPPFGTGNATCFSREAFRTIGLFNGVVNILTDFLLALLPIPLIWTLPMTIRSRLSLIVILGLGIFAALAGIMRQMSLARTFADEEPWIHDSYAIWNFIELDTGIIAASLPATKPLLSRLYDTAINLSKGTKVMTSENKGANVRRARPSNAYMSDMGPYTAGQTARVDAQLVGIANKDAWDSELATSSNDSVLPTHESTGKSQDLDRVVC</sequence>
<gene>
    <name evidence="9" type="ORF">EKO04_011120</name>
</gene>
<evidence type="ECO:0000313" key="9">
    <source>
        <dbReference type="EMBL" id="KAF9690840.1"/>
    </source>
</evidence>
<protein>
    <recommendedName>
        <fullName evidence="8">Rhodopsin domain-containing protein</fullName>
    </recommendedName>
</protein>
<reference evidence="9" key="1">
    <citation type="submission" date="2018-12" db="EMBL/GenBank/DDBJ databases">
        <authorList>
            <person name="Syme R.A."/>
            <person name="Farfan-Caceres L."/>
            <person name="Lichtenzveig J."/>
        </authorList>
    </citation>
    <scope>NUCLEOTIDE SEQUENCE</scope>
    <source>
        <strain evidence="9">Al4</strain>
    </source>
</reference>
<dbReference type="OrthoDB" id="5022096at2759"/>
<name>A0A8H7ISA6_9PLEO</name>
<dbReference type="InterPro" id="IPR052337">
    <property type="entry name" value="SAT4-like"/>
</dbReference>
<comment type="subcellular location">
    <subcellularLocation>
        <location evidence="1">Membrane</location>
        <topology evidence="1">Multi-pass membrane protein</topology>
    </subcellularLocation>
</comment>
<evidence type="ECO:0000256" key="5">
    <source>
        <dbReference type="ARBA" id="ARBA00038359"/>
    </source>
</evidence>
<dbReference type="Pfam" id="PF20684">
    <property type="entry name" value="Fung_rhodopsin"/>
    <property type="match status" value="1"/>
</dbReference>
<comment type="caution">
    <text evidence="9">The sequence shown here is derived from an EMBL/GenBank/DDBJ whole genome shotgun (WGS) entry which is preliminary data.</text>
</comment>
<keyword evidence="4 7" id="KW-0472">Membrane</keyword>
<evidence type="ECO:0000256" key="3">
    <source>
        <dbReference type="ARBA" id="ARBA00022989"/>
    </source>
</evidence>
<dbReference type="PANTHER" id="PTHR33048:SF167">
    <property type="entry name" value="INTEGRAL MEMBRANE PROTEIN"/>
    <property type="match status" value="1"/>
</dbReference>
<evidence type="ECO:0000259" key="8">
    <source>
        <dbReference type="Pfam" id="PF20684"/>
    </source>
</evidence>
<evidence type="ECO:0000256" key="2">
    <source>
        <dbReference type="ARBA" id="ARBA00022692"/>
    </source>
</evidence>
<proteinExistence type="inferred from homology"/>